<keyword evidence="2" id="KW-1185">Reference proteome</keyword>
<dbReference type="Proteomes" id="UP000308092">
    <property type="component" value="Unassembled WGS sequence"/>
</dbReference>
<accession>A0A4S3J2R8</accession>
<protein>
    <submittedName>
        <fullName evidence="1">Uncharacterized protein</fullName>
    </submittedName>
</protein>
<sequence>MILGSVGDPRPQTVGDKIPELRNWREKITPYCLPDEAGKN</sequence>
<reference evidence="1 2" key="1">
    <citation type="submission" date="2019-03" db="EMBL/GenBank/DDBJ databases">
        <title>The genome sequence of a newly discovered highly antifungal drug resistant Aspergillus species, Aspergillus tanneri NIH 1004.</title>
        <authorList>
            <person name="Mounaud S."/>
            <person name="Singh I."/>
            <person name="Joardar V."/>
            <person name="Pakala S."/>
            <person name="Pakala S."/>
            <person name="Venepally P."/>
            <person name="Hoover J."/>
            <person name="Nierman W."/>
            <person name="Chung J."/>
            <person name="Losada L."/>
        </authorList>
    </citation>
    <scope>NUCLEOTIDE SEQUENCE [LARGE SCALE GENOMIC DNA]</scope>
    <source>
        <strain evidence="1 2">NIH1004</strain>
    </source>
</reference>
<comment type="caution">
    <text evidence="1">The sequence shown here is derived from an EMBL/GenBank/DDBJ whole genome shotgun (WGS) entry which is preliminary data.</text>
</comment>
<dbReference type="EMBL" id="SOSA01000888">
    <property type="protein sequence ID" value="THC88278.1"/>
    <property type="molecule type" value="Genomic_DNA"/>
</dbReference>
<dbReference type="AlphaFoldDB" id="A0A4S3J2R8"/>
<evidence type="ECO:0000313" key="1">
    <source>
        <dbReference type="EMBL" id="THC88278.1"/>
    </source>
</evidence>
<gene>
    <name evidence="1" type="ORF">EYZ11_012274</name>
</gene>
<proteinExistence type="predicted"/>
<evidence type="ECO:0000313" key="2">
    <source>
        <dbReference type="Proteomes" id="UP000308092"/>
    </source>
</evidence>
<name>A0A4S3J2R8_9EURO</name>
<organism evidence="1 2">
    <name type="scientific">Aspergillus tanneri</name>
    <dbReference type="NCBI Taxonomy" id="1220188"/>
    <lineage>
        <taxon>Eukaryota</taxon>
        <taxon>Fungi</taxon>
        <taxon>Dikarya</taxon>
        <taxon>Ascomycota</taxon>
        <taxon>Pezizomycotina</taxon>
        <taxon>Eurotiomycetes</taxon>
        <taxon>Eurotiomycetidae</taxon>
        <taxon>Eurotiales</taxon>
        <taxon>Aspergillaceae</taxon>
        <taxon>Aspergillus</taxon>
        <taxon>Aspergillus subgen. Circumdati</taxon>
    </lineage>
</organism>
<dbReference type="VEuPathDB" id="FungiDB:EYZ11_012274"/>